<feature type="region of interest" description="Disordered" evidence="1">
    <location>
        <begin position="211"/>
        <end position="270"/>
    </location>
</feature>
<keyword evidence="2" id="KW-0812">Transmembrane</keyword>
<keyword evidence="3" id="KW-1185">Reference proteome</keyword>
<dbReference type="GO" id="GO:0005938">
    <property type="term" value="C:cell cortex"/>
    <property type="evidence" value="ECO:0007669"/>
    <property type="project" value="TreeGrafter"/>
</dbReference>
<dbReference type="WBParaSite" id="SMUV_0000249801-mRNA-1">
    <property type="protein sequence ID" value="SMUV_0000249801-mRNA-1"/>
    <property type="gene ID" value="SMUV_0000249801"/>
</dbReference>
<accession>A0A0N5AE55</accession>
<feature type="transmembrane region" description="Helical" evidence="2">
    <location>
        <begin position="63"/>
        <end position="88"/>
    </location>
</feature>
<dbReference type="PANTHER" id="PTHR39387:SF1">
    <property type="entry name" value="SHAVENOID, ISOFORM B"/>
    <property type="match status" value="1"/>
</dbReference>
<feature type="region of interest" description="Disordered" evidence="1">
    <location>
        <begin position="320"/>
        <end position="352"/>
    </location>
</feature>
<dbReference type="AlphaFoldDB" id="A0A0N5AE55"/>
<reference evidence="4" key="1">
    <citation type="submission" date="2017-02" db="UniProtKB">
        <authorList>
            <consortium name="WormBaseParasite"/>
        </authorList>
    </citation>
    <scope>IDENTIFICATION</scope>
</reference>
<evidence type="ECO:0000313" key="4">
    <source>
        <dbReference type="WBParaSite" id="SMUV_0000249801-mRNA-1"/>
    </source>
</evidence>
<keyword evidence="2" id="KW-1133">Transmembrane helix</keyword>
<dbReference type="Proteomes" id="UP000046393">
    <property type="component" value="Unplaced"/>
</dbReference>
<name>A0A0N5AE55_9BILA</name>
<evidence type="ECO:0000256" key="1">
    <source>
        <dbReference type="SAM" id="MobiDB-lite"/>
    </source>
</evidence>
<sequence>MKLLELWVGSEVDAQNLEGSVVQLKLTCSKYGESAYCLAFRIAGIQVNNRSLYRLAEREWSQIELIVCFLLAILLIITIFASVILWSICWRMKKGKLIAQIQTQFLFHLKQQQIYMEEQITAIRASYARQIERTIEDQFQSEYPIKRRLYFNAEFLEPEIMANPPLVAQQFIVELRRMIGMAKEKIRLKRHTPTLDSIQEEECEDEYQLHFTLPEKTTKEKTEGSSPKSIKSSDSGVSSLSDEETKSEQKSADTSFALKDSPASTTSHQDIVSEKVLCTNKQSLHRTPILTTTVINNQSNDNNKDVTKSSTFVWKSVNNCSDSEKKKSNNDTDSNIKSYGNRTSNSGNGNKSCTSVKAVSNNINDSIDTTAVISTTATSKNSSTSNNGCTKQKSYVHHNSNGYNDKSKAVDNRDLKNKSCGIKRNGIVSDITVDKESSSDTTHCNLSTRVATLSASVQPSRLPVLGYNRTNSGARLTTSSKIASEKLRKSLTESGSLTTSIAEITTANFSGSPIEDTTVITRIPKISKAQSVAAEPALSVVPPPLPVTPPPQLPMVQDKLKGTKRSTYAVFPSESMLKKSLPRRIRRPVQLQQLLNASKGLETTT</sequence>
<organism evidence="3 4">
    <name type="scientific">Syphacia muris</name>
    <dbReference type="NCBI Taxonomy" id="451379"/>
    <lineage>
        <taxon>Eukaryota</taxon>
        <taxon>Metazoa</taxon>
        <taxon>Ecdysozoa</taxon>
        <taxon>Nematoda</taxon>
        <taxon>Chromadorea</taxon>
        <taxon>Rhabditida</taxon>
        <taxon>Spirurina</taxon>
        <taxon>Oxyuridomorpha</taxon>
        <taxon>Oxyuroidea</taxon>
        <taxon>Oxyuridae</taxon>
        <taxon>Syphacia</taxon>
    </lineage>
</organism>
<dbReference type="PANTHER" id="PTHR39387">
    <property type="entry name" value="SHAVENOID, ISOFORM B"/>
    <property type="match status" value="1"/>
</dbReference>
<evidence type="ECO:0000313" key="3">
    <source>
        <dbReference type="Proteomes" id="UP000046393"/>
    </source>
</evidence>
<dbReference type="STRING" id="451379.A0A0N5AE55"/>
<proteinExistence type="predicted"/>
<feature type="compositionally biased region" description="Polar residues" evidence="1">
    <location>
        <begin position="331"/>
        <end position="352"/>
    </location>
</feature>
<protein>
    <submittedName>
        <fullName evidence="4">MSC domain-containing protein</fullName>
    </submittedName>
</protein>
<keyword evidence="2" id="KW-0472">Membrane</keyword>
<evidence type="ECO:0000256" key="2">
    <source>
        <dbReference type="SAM" id="Phobius"/>
    </source>
</evidence>
<feature type="compositionally biased region" description="Low complexity" evidence="1">
    <location>
        <begin position="225"/>
        <end position="240"/>
    </location>
</feature>